<feature type="binding site" evidence="9">
    <location>
        <position position="10"/>
    </location>
    <ligand>
        <name>NADPH</name>
        <dbReference type="ChEBI" id="CHEBI:57783"/>
    </ligand>
</feature>
<dbReference type="PANTHER" id="PTHR30525:SF0">
    <property type="entry name" value="1-DEOXY-D-XYLULOSE 5-PHOSPHATE REDUCTOISOMERASE, CHLOROPLASTIC"/>
    <property type="match status" value="1"/>
</dbReference>
<feature type="binding site" evidence="9">
    <location>
        <position position="149"/>
    </location>
    <ligand>
        <name>1-deoxy-D-xylulose 5-phosphate</name>
        <dbReference type="ChEBI" id="CHEBI:57792"/>
    </ligand>
</feature>
<comment type="catalytic activity">
    <reaction evidence="8">
        <text>2-C-methyl-D-erythritol 4-phosphate + NADP(+) = 1-deoxy-D-xylulose 5-phosphate + NADPH + H(+)</text>
        <dbReference type="Rhea" id="RHEA:13717"/>
        <dbReference type="ChEBI" id="CHEBI:15378"/>
        <dbReference type="ChEBI" id="CHEBI:57783"/>
        <dbReference type="ChEBI" id="CHEBI:57792"/>
        <dbReference type="ChEBI" id="CHEBI:58262"/>
        <dbReference type="ChEBI" id="CHEBI:58349"/>
        <dbReference type="EC" id="1.1.1.267"/>
    </reaction>
    <physiologicalReaction direction="right-to-left" evidence="8">
        <dbReference type="Rhea" id="RHEA:13719"/>
    </physiologicalReaction>
</comment>
<dbReference type="PIRSF" id="PIRSF006205">
    <property type="entry name" value="Dxp_reductismrs"/>
    <property type="match status" value="1"/>
</dbReference>
<dbReference type="InterPro" id="IPR036169">
    <property type="entry name" value="DXPR_C_sf"/>
</dbReference>
<evidence type="ECO:0000256" key="4">
    <source>
        <dbReference type="ARBA" id="ARBA00022857"/>
    </source>
</evidence>
<feature type="binding site" evidence="9">
    <location>
        <position position="209"/>
    </location>
    <ligand>
        <name>1-deoxy-D-xylulose 5-phosphate</name>
        <dbReference type="ChEBI" id="CHEBI:57792"/>
    </ligand>
</feature>
<dbReference type="Pfam" id="PF08436">
    <property type="entry name" value="DXP_redisom_C"/>
    <property type="match status" value="1"/>
</dbReference>
<keyword evidence="7 9" id="KW-0414">Isoprene biosynthesis</keyword>
<feature type="binding site" evidence="9">
    <location>
        <position position="149"/>
    </location>
    <ligand>
        <name>Mn(2+)</name>
        <dbReference type="ChEBI" id="CHEBI:29035"/>
    </ligand>
</feature>
<dbReference type="Gene3D" id="3.40.50.720">
    <property type="entry name" value="NAD(P)-binding Rossmann-like Domain"/>
    <property type="match status" value="1"/>
</dbReference>
<evidence type="ECO:0000256" key="7">
    <source>
        <dbReference type="ARBA" id="ARBA00023229"/>
    </source>
</evidence>
<keyword evidence="14" id="KW-1185">Reference proteome</keyword>
<keyword evidence="9" id="KW-0460">Magnesium</keyword>
<dbReference type="InterPro" id="IPR013644">
    <property type="entry name" value="DXP_reductoisomerase_C"/>
</dbReference>
<dbReference type="NCBIfam" id="NF009114">
    <property type="entry name" value="PRK12464.1"/>
    <property type="match status" value="1"/>
</dbReference>
<feature type="domain" description="1-deoxy-D-xylulose 5-phosphate reductoisomerase N-terminal" evidence="10">
    <location>
        <begin position="4"/>
        <end position="129"/>
    </location>
</feature>
<dbReference type="InterPro" id="IPR026877">
    <property type="entry name" value="DXPR_C"/>
</dbReference>
<sequence length="382" mass="41233">MKKVAVLGSTGSIGTQTLDVLSRALDRYEVVGLAAGSNVELLLTQIQQFKPRIVSIASKEAAEKLALQVPSGTKIVYGEEGLNEVAGQSGAQYVVCALVGSLGLTSTLAAIEAGADIGLANKETLVTAGHIVMKRAKEKGIAIIPVDSEHSAIFQCLNGEDRKAVKRLLLTASGGSFRDRTREELQGVTVAQALQHPNWSMGAKVTIDSATMANKGLEVIEARWLFDIDYDSIDVVIHPESIIHSMVEYVDTSVIAQLGNPDMRVPIQYALTYPERIVSPASPLDLIKQGTLHFRPMDFERYPCLRLAFEAGRSGGTATTVFNAANEVAVSRFLSGEIAFLAIEGIIEQVLTRHSVIPSPELETIHQIDAWARAEAQLLYRA</sequence>
<feature type="domain" description="1-deoxy-D-xylulose 5-phosphate reductoisomerase C-terminal" evidence="11">
    <location>
        <begin position="143"/>
        <end position="226"/>
    </location>
</feature>
<comment type="similarity">
    <text evidence="2 9">Belongs to the DXR family.</text>
</comment>
<feature type="binding site" evidence="9">
    <location>
        <position position="218"/>
    </location>
    <ligand>
        <name>1-deoxy-D-xylulose 5-phosphate</name>
        <dbReference type="ChEBI" id="CHEBI:57792"/>
    </ligand>
</feature>
<feature type="domain" description="DXP reductoisomerase C-terminal" evidence="12">
    <location>
        <begin position="258"/>
        <end position="374"/>
    </location>
</feature>
<comment type="caution">
    <text evidence="9">Lacks conserved residue(s) required for the propagation of feature annotation.</text>
</comment>
<feature type="binding site" evidence="9">
    <location>
        <position position="202"/>
    </location>
    <ligand>
        <name>NADPH</name>
        <dbReference type="ChEBI" id="CHEBI:57783"/>
    </ligand>
</feature>
<dbReference type="SUPFAM" id="SSF51735">
    <property type="entry name" value="NAD(P)-binding Rossmann-fold domains"/>
    <property type="match status" value="1"/>
</dbReference>
<evidence type="ECO:0000313" key="14">
    <source>
        <dbReference type="Proteomes" id="UP001178662"/>
    </source>
</evidence>
<keyword evidence="6 9" id="KW-0464">Manganese</keyword>
<evidence type="ECO:0000259" key="11">
    <source>
        <dbReference type="Pfam" id="PF08436"/>
    </source>
</evidence>
<organism evidence="13 14">
    <name type="scientific">Candidatus Cohnella colombiensis</name>
    <dbReference type="NCBI Taxonomy" id="3121368"/>
    <lineage>
        <taxon>Bacteria</taxon>
        <taxon>Bacillati</taxon>
        <taxon>Bacillota</taxon>
        <taxon>Bacilli</taxon>
        <taxon>Bacillales</taxon>
        <taxon>Paenibacillaceae</taxon>
        <taxon>Cohnella</taxon>
    </lineage>
</organism>
<feature type="binding site" evidence="9">
    <location>
        <position position="214"/>
    </location>
    <ligand>
        <name>1-deoxy-D-xylulose 5-phosphate</name>
        <dbReference type="ChEBI" id="CHEBI:57792"/>
    </ligand>
</feature>
<feature type="binding site" evidence="9">
    <location>
        <position position="12"/>
    </location>
    <ligand>
        <name>NADPH</name>
        <dbReference type="ChEBI" id="CHEBI:57783"/>
    </ligand>
</feature>
<keyword evidence="3 9" id="KW-0479">Metal-binding</keyword>
<reference evidence="13" key="1">
    <citation type="submission" date="2023-03" db="EMBL/GenBank/DDBJ databases">
        <title>Andean soil-derived lignocellulolytic bacterial consortium as a source of novel taxa and putative plastic-active enzymes.</title>
        <authorList>
            <person name="Diaz-Garcia L."/>
            <person name="Chuvochina M."/>
            <person name="Feuerriegel G."/>
            <person name="Bunk B."/>
            <person name="Sproer C."/>
            <person name="Streit W.R."/>
            <person name="Rodriguez L.M."/>
            <person name="Overmann J."/>
            <person name="Jimenez D.J."/>
        </authorList>
    </citation>
    <scope>NUCLEOTIDE SEQUENCE</scope>
    <source>
        <strain evidence="13">MAG 2441</strain>
    </source>
</reference>
<dbReference type="Pfam" id="PF02670">
    <property type="entry name" value="DXP_reductoisom"/>
    <property type="match status" value="1"/>
</dbReference>
<dbReference type="Pfam" id="PF13288">
    <property type="entry name" value="DXPR_C"/>
    <property type="match status" value="1"/>
</dbReference>
<dbReference type="SUPFAM" id="SSF55347">
    <property type="entry name" value="Glyceraldehyde-3-phosphate dehydrogenase-like, C-terminal domain"/>
    <property type="match status" value="1"/>
</dbReference>
<dbReference type="Proteomes" id="UP001178662">
    <property type="component" value="Chromosome"/>
</dbReference>
<dbReference type="NCBIfam" id="TIGR00243">
    <property type="entry name" value="Dxr"/>
    <property type="match status" value="1"/>
</dbReference>
<feature type="binding site" evidence="9">
    <location>
        <position position="173"/>
    </location>
    <ligand>
        <name>1-deoxy-D-xylulose 5-phosphate</name>
        <dbReference type="ChEBI" id="CHEBI:57792"/>
    </ligand>
</feature>
<feature type="binding site" evidence="9">
    <location>
        <position position="121"/>
    </location>
    <ligand>
        <name>NADPH</name>
        <dbReference type="ChEBI" id="CHEBI:57783"/>
    </ligand>
</feature>
<dbReference type="InterPro" id="IPR036291">
    <property type="entry name" value="NAD(P)-bd_dom_sf"/>
</dbReference>
<dbReference type="EC" id="1.1.1.267" evidence="9"/>
<keyword evidence="4 9" id="KW-0521">NADP</keyword>
<keyword evidence="5 9" id="KW-0560">Oxidoreductase</keyword>
<gene>
    <name evidence="9" type="primary">dxr</name>
    <name evidence="13" type="ORF">P0Y55_08940</name>
</gene>
<evidence type="ECO:0000259" key="12">
    <source>
        <dbReference type="Pfam" id="PF13288"/>
    </source>
</evidence>
<evidence type="ECO:0000313" key="13">
    <source>
        <dbReference type="EMBL" id="WEK56156.1"/>
    </source>
</evidence>
<feature type="binding site" evidence="9">
    <location>
        <position position="215"/>
    </location>
    <ligand>
        <name>1-deoxy-D-xylulose 5-phosphate</name>
        <dbReference type="ChEBI" id="CHEBI:57792"/>
    </ligand>
</feature>
<dbReference type="AlphaFoldDB" id="A0AA95F0B6"/>
<feature type="binding site" evidence="9">
    <location>
        <position position="122"/>
    </location>
    <ligand>
        <name>1-deoxy-D-xylulose 5-phosphate</name>
        <dbReference type="ChEBI" id="CHEBI:57792"/>
    </ligand>
</feature>
<comment type="cofactor">
    <cofactor evidence="9">
        <name>Mg(2+)</name>
        <dbReference type="ChEBI" id="CHEBI:18420"/>
    </cofactor>
    <cofactor evidence="9">
        <name>Mn(2+)</name>
        <dbReference type="ChEBI" id="CHEBI:29035"/>
    </cofactor>
</comment>
<feature type="binding site" evidence="9">
    <location>
        <position position="147"/>
    </location>
    <ligand>
        <name>Mn(2+)</name>
        <dbReference type="ChEBI" id="CHEBI:29035"/>
    </ligand>
</feature>
<dbReference type="HAMAP" id="MF_00183">
    <property type="entry name" value="DXP_reductoisom"/>
    <property type="match status" value="1"/>
</dbReference>
<feature type="binding site" evidence="9">
    <location>
        <position position="218"/>
    </location>
    <ligand>
        <name>Mn(2+)</name>
        <dbReference type="ChEBI" id="CHEBI:29035"/>
    </ligand>
</feature>
<name>A0AA95F0B6_9BACL</name>
<dbReference type="FunFam" id="3.40.50.720:FF:000045">
    <property type="entry name" value="1-deoxy-D-xylulose 5-phosphate reductoisomerase"/>
    <property type="match status" value="1"/>
</dbReference>
<dbReference type="Gene3D" id="1.10.1740.10">
    <property type="match status" value="1"/>
</dbReference>
<evidence type="ECO:0000256" key="5">
    <source>
        <dbReference type="ARBA" id="ARBA00023002"/>
    </source>
</evidence>
<feature type="binding site" evidence="9">
    <location>
        <position position="38"/>
    </location>
    <ligand>
        <name>NADPH</name>
        <dbReference type="ChEBI" id="CHEBI:57783"/>
    </ligand>
</feature>
<comment type="function">
    <text evidence="9">Catalyzes the NADPH-dependent rearrangement and reduction of 1-deoxy-D-xylulose-5-phosphate (DXP) to 2-C-methyl-D-erythritol 4-phosphate (MEP).</text>
</comment>
<evidence type="ECO:0000256" key="9">
    <source>
        <dbReference type="HAMAP-Rule" id="MF_00183"/>
    </source>
</evidence>
<feature type="binding site" evidence="9">
    <location>
        <position position="13"/>
    </location>
    <ligand>
        <name>NADPH</name>
        <dbReference type="ChEBI" id="CHEBI:57783"/>
    </ligand>
</feature>
<evidence type="ECO:0000256" key="6">
    <source>
        <dbReference type="ARBA" id="ARBA00023211"/>
    </source>
</evidence>
<dbReference type="GO" id="GO:0030604">
    <property type="term" value="F:1-deoxy-D-xylulose-5-phosphate reductoisomerase activity"/>
    <property type="evidence" value="ECO:0007669"/>
    <property type="project" value="UniProtKB-UniRule"/>
</dbReference>
<dbReference type="PANTHER" id="PTHR30525">
    <property type="entry name" value="1-DEOXY-D-XYLULOSE 5-PHOSPHATE REDUCTOISOMERASE"/>
    <property type="match status" value="1"/>
</dbReference>
<dbReference type="GO" id="GO:0070402">
    <property type="term" value="F:NADPH binding"/>
    <property type="evidence" value="ECO:0007669"/>
    <property type="project" value="InterPro"/>
</dbReference>
<dbReference type="EMBL" id="CP119317">
    <property type="protein sequence ID" value="WEK56156.1"/>
    <property type="molecule type" value="Genomic_DNA"/>
</dbReference>
<proteinExistence type="inferred from homology"/>
<evidence type="ECO:0000259" key="10">
    <source>
        <dbReference type="Pfam" id="PF02670"/>
    </source>
</evidence>
<feature type="binding site" evidence="9">
    <location>
        <position position="123"/>
    </location>
    <ligand>
        <name>NADPH</name>
        <dbReference type="ChEBI" id="CHEBI:57783"/>
    </ligand>
</feature>
<feature type="binding site" evidence="9">
    <location>
        <position position="11"/>
    </location>
    <ligand>
        <name>NADPH</name>
        <dbReference type="ChEBI" id="CHEBI:57783"/>
    </ligand>
</feature>
<evidence type="ECO:0000256" key="1">
    <source>
        <dbReference type="ARBA" id="ARBA00005094"/>
    </source>
</evidence>
<feature type="binding site" evidence="9">
    <location>
        <position position="36"/>
    </location>
    <ligand>
        <name>NADPH</name>
        <dbReference type="ChEBI" id="CHEBI:57783"/>
    </ligand>
</feature>
<dbReference type="GO" id="GO:0030145">
    <property type="term" value="F:manganese ion binding"/>
    <property type="evidence" value="ECO:0007669"/>
    <property type="project" value="TreeGrafter"/>
</dbReference>
<accession>A0AA95F0B6</accession>
<protein>
    <recommendedName>
        <fullName evidence="9">1-deoxy-D-xylulose 5-phosphate reductoisomerase</fullName>
        <shortName evidence="9">DXP reductoisomerase</shortName>
        <ecNumber evidence="9">1.1.1.267</ecNumber>
    </recommendedName>
    <alternativeName>
        <fullName evidence="9">1-deoxyxylulose-5-phosphate reductoisomerase</fullName>
    </alternativeName>
    <alternativeName>
        <fullName evidence="9">2-C-methyl-D-erythritol 4-phosphate synthase</fullName>
    </alternativeName>
</protein>
<evidence type="ECO:0000256" key="2">
    <source>
        <dbReference type="ARBA" id="ARBA00006825"/>
    </source>
</evidence>
<feature type="binding site" evidence="9">
    <location>
        <position position="196"/>
    </location>
    <ligand>
        <name>1-deoxy-D-xylulose 5-phosphate</name>
        <dbReference type="ChEBI" id="CHEBI:57792"/>
    </ligand>
</feature>
<dbReference type="SUPFAM" id="SSF69055">
    <property type="entry name" value="1-deoxy-D-xylulose-5-phosphate reductoisomerase, C-terminal domain"/>
    <property type="match status" value="1"/>
</dbReference>
<dbReference type="InterPro" id="IPR003821">
    <property type="entry name" value="DXP_reductoisomerase"/>
</dbReference>
<evidence type="ECO:0000256" key="3">
    <source>
        <dbReference type="ARBA" id="ARBA00022723"/>
    </source>
</evidence>
<evidence type="ECO:0000256" key="8">
    <source>
        <dbReference type="ARBA" id="ARBA00048543"/>
    </source>
</evidence>
<feature type="binding site" evidence="9">
    <location>
        <position position="148"/>
    </location>
    <ligand>
        <name>1-deoxy-D-xylulose 5-phosphate</name>
        <dbReference type="ChEBI" id="CHEBI:57792"/>
    </ligand>
</feature>
<dbReference type="InterPro" id="IPR013512">
    <property type="entry name" value="DXP_reductoisomerase_N"/>
</dbReference>
<dbReference type="GO" id="GO:0051484">
    <property type="term" value="P:isopentenyl diphosphate biosynthetic process, methylerythritol 4-phosphate pathway involved in terpenoid biosynthetic process"/>
    <property type="evidence" value="ECO:0007669"/>
    <property type="project" value="UniProtKB-ARBA"/>
</dbReference>
<comment type="pathway">
    <text evidence="1 9">Isoprenoid biosynthesis; isopentenyl diphosphate biosynthesis via DXP pathway; isopentenyl diphosphate from 1-deoxy-D-xylulose 5-phosphate: step 1/6.</text>
</comment>